<dbReference type="PANTHER" id="PTHR32011">
    <property type="entry name" value="OS08G0472400 PROTEIN"/>
    <property type="match status" value="1"/>
</dbReference>
<reference evidence="1 2" key="1">
    <citation type="submission" date="2024-10" db="EMBL/GenBank/DDBJ databases">
        <title>The Natural Products Discovery Center: Release of the First 8490 Sequenced Strains for Exploring Actinobacteria Biosynthetic Diversity.</title>
        <authorList>
            <person name="Kalkreuter E."/>
            <person name="Kautsar S.A."/>
            <person name="Yang D."/>
            <person name="Bader C.D."/>
            <person name="Teijaro C.N."/>
            <person name="Fluegel L."/>
            <person name="Davis C.M."/>
            <person name="Simpson J.R."/>
            <person name="Lauterbach L."/>
            <person name="Steele A.D."/>
            <person name="Gui C."/>
            <person name="Meng S."/>
            <person name="Li G."/>
            <person name="Viehrig K."/>
            <person name="Ye F."/>
            <person name="Su P."/>
            <person name="Kiefer A.F."/>
            <person name="Nichols A."/>
            <person name="Cepeda A.J."/>
            <person name="Yan W."/>
            <person name="Fan B."/>
            <person name="Jiang Y."/>
            <person name="Adhikari A."/>
            <person name="Zheng C.-J."/>
            <person name="Schuster L."/>
            <person name="Cowan T.M."/>
            <person name="Smanski M.J."/>
            <person name="Chevrette M.G."/>
            <person name="De Carvalho L.P.S."/>
            <person name="Shen B."/>
        </authorList>
    </citation>
    <scope>NUCLEOTIDE SEQUENCE [LARGE SCALE GENOMIC DNA]</scope>
    <source>
        <strain evidence="1 2">NPDC000087</strain>
    </source>
</reference>
<dbReference type="EMBL" id="JBIAZU010000006">
    <property type="protein sequence ID" value="MFF5294112.1"/>
    <property type="molecule type" value="Genomic_DNA"/>
</dbReference>
<accession>A0ABW6WLE7</accession>
<keyword evidence="2" id="KW-1185">Reference proteome</keyword>
<evidence type="ECO:0000313" key="1">
    <source>
        <dbReference type="EMBL" id="MFF5294112.1"/>
    </source>
</evidence>
<gene>
    <name evidence="1" type="ORF">ACFY35_32150</name>
</gene>
<sequence length="175" mass="19014">MTAAELLAASGRFPVADGLTDAEATAIEQEFGFSFAADHRAFLAAGVPTGRGWPDWRAADRAALRSLLAMPIEGVLFDVGQNSFWYEGWGPRPASSWEAVTAARGYLVTVPRMIPLYSHRYLPAALAEHPVLSIYQTDVVQYGNDIADWLSREFGLGSPAGSAARPTVAFWRDLL</sequence>
<proteinExistence type="predicted"/>
<name>A0ABW6WLE7_9ACTN</name>
<evidence type="ECO:0000313" key="2">
    <source>
        <dbReference type="Proteomes" id="UP001602245"/>
    </source>
</evidence>
<dbReference type="RefSeq" id="WP_020512355.1">
    <property type="nucleotide sequence ID" value="NZ_JBIAZU010000006.1"/>
</dbReference>
<protein>
    <recommendedName>
        <fullName evidence="3">SMI1/KNR4 family protein</fullName>
    </recommendedName>
</protein>
<comment type="caution">
    <text evidence="1">The sequence shown here is derived from an EMBL/GenBank/DDBJ whole genome shotgun (WGS) entry which is preliminary data.</text>
</comment>
<dbReference type="PANTHER" id="PTHR32011:SF2">
    <property type="entry name" value="OS08G0472400 PROTEIN"/>
    <property type="match status" value="1"/>
</dbReference>
<evidence type="ECO:0008006" key="3">
    <source>
        <dbReference type="Google" id="ProtNLM"/>
    </source>
</evidence>
<organism evidence="1 2">
    <name type="scientific">Paractinoplanes globisporus</name>
    <dbReference type="NCBI Taxonomy" id="113565"/>
    <lineage>
        <taxon>Bacteria</taxon>
        <taxon>Bacillati</taxon>
        <taxon>Actinomycetota</taxon>
        <taxon>Actinomycetes</taxon>
        <taxon>Micromonosporales</taxon>
        <taxon>Micromonosporaceae</taxon>
        <taxon>Paractinoplanes</taxon>
    </lineage>
</organism>
<dbReference type="Proteomes" id="UP001602245">
    <property type="component" value="Unassembled WGS sequence"/>
</dbReference>